<feature type="transmembrane region" description="Helical" evidence="8">
    <location>
        <begin position="331"/>
        <end position="351"/>
    </location>
</feature>
<feature type="transmembrane region" description="Helical" evidence="8">
    <location>
        <begin position="139"/>
        <end position="159"/>
    </location>
</feature>
<proteinExistence type="predicted"/>
<feature type="transmembrane region" description="Helical" evidence="8">
    <location>
        <begin position="298"/>
        <end position="319"/>
    </location>
</feature>
<dbReference type="PANTHER" id="PTHR23501">
    <property type="entry name" value="MAJOR FACILITATOR SUPERFAMILY"/>
    <property type="match status" value="1"/>
</dbReference>
<evidence type="ECO:0000256" key="1">
    <source>
        <dbReference type="ARBA" id="ARBA00004651"/>
    </source>
</evidence>
<feature type="transmembrane region" description="Helical" evidence="8">
    <location>
        <begin position="492"/>
        <end position="511"/>
    </location>
</feature>
<dbReference type="Gene3D" id="1.20.1720.10">
    <property type="entry name" value="Multidrug resistance protein D"/>
    <property type="match status" value="1"/>
</dbReference>
<dbReference type="RefSeq" id="WP_386045076.1">
    <property type="nucleotide sequence ID" value="NZ_JBHUIO010000005.1"/>
</dbReference>
<feature type="domain" description="Major facilitator superfamily (MFS) profile" evidence="9">
    <location>
        <begin position="12"/>
        <end position="516"/>
    </location>
</feature>
<name>A0ABW4ZVE2_9BACL</name>
<feature type="transmembrane region" description="Helical" evidence="8">
    <location>
        <begin position="109"/>
        <end position="127"/>
    </location>
</feature>
<dbReference type="InterPro" id="IPR020846">
    <property type="entry name" value="MFS_dom"/>
</dbReference>
<dbReference type="InterPro" id="IPR036259">
    <property type="entry name" value="MFS_trans_sf"/>
</dbReference>
<dbReference type="SUPFAM" id="SSF103473">
    <property type="entry name" value="MFS general substrate transporter"/>
    <property type="match status" value="1"/>
</dbReference>
<dbReference type="Pfam" id="PF07690">
    <property type="entry name" value="MFS_1"/>
    <property type="match status" value="1"/>
</dbReference>
<dbReference type="Gene3D" id="1.20.1250.20">
    <property type="entry name" value="MFS general substrate transporter like domains"/>
    <property type="match status" value="1"/>
</dbReference>
<feature type="transmembrane region" description="Helical" evidence="8">
    <location>
        <begin position="12"/>
        <end position="34"/>
    </location>
</feature>
<feature type="compositionally biased region" description="Basic and acidic residues" evidence="7">
    <location>
        <begin position="519"/>
        <end position="533"/>
    </location>
</feature>
<feature type="transmembrane region" description="Helical" evidence="8">
    <location>
        <begin position="197"/>
        <end position="217"/>
    </location>
</feature>
<dbReference type="EMBL" id="JBHUIO010000005">
    <property type="protein sequence ID" value="MFD2169713.1"/>
    <property type="molecule type" value="Genomic_DNA"/>
</dbReference>
<evidence type="ECO:0000259" key="9">
    <source>
        <dbReference type="PROSITE" id="PS50850"/>
    </source>
</evidence>
<sequence length="540" mass="58235">MEELDKRTKTMIMLAIMASMLFASLNQTIVGTALPRIIAELGGMEYYSWVFTIYMLTSSVTGLLVGKLSDMYGRKPFILFGLLLFMIGAFLTGTSQTIVQMIIYRGLQGLGGGFIMSTAFSAVGDLFPPRERGKWQGLLGAVFGMSAVIGPFLGGYIVDNAEWKWVFWVNLPIGVIAFLLIWRLFPKVAGRSGGRIDYLGAILVTAFLVPLLLAFSWGGSKYAWDSGMIITLFGVAAAALLLFIWAEIRAEQPVLPMSLFKNGIFVVSNMIGFLTGVAMFGSIMYIPLFVQGVVGTSATASGLVTMPMMISMVACSAISGQLTSRTGRYKWPALLGGVVLVIGMYLLTLMSTETTNLVASIDMIIVGAGLGFSMPILMLAVQNATPQNLLGVTSSSVQLFRQIGGTVGVAIMGTLMNSRIQEELTSTLPAEVKQFLARPELADKAQALMNPQLLVDSPKLAQIRETLAPPVQGVFDQLIATLKTALVAGLDSVFVVGFSLSIVALLITFLLKEIPLRTSNKEPEREPKEERDPNVQPSGS</sequence>
<evidence type="ECO:0000256" key="2">
    <source>
        <dbReference type="ARBA" id="ARBA00022448"/>
    </source>
</evidence>
<dbReference type="InterPro" id="IPR011701">
    <property type="entry name" value="MFS"/>
</dbReference>
<dbReference type="PROSITE" id="PS00216">
    <property type="entry name" value="SUGAR_TRANSPORT_1"/>
    <property type="match status" value="1"/>
</dbReference>
<evidence type="ECO:0000256" key="5">
    <source>
        <dbReference type="ARBA" id="ARBA00022989"/>
    </source>
</evidence>
<feature type="transmembrane region" description="Helical" evidence="8">
    <location>
        <begin position="357"/>
        <end position="379"/>
    </location>
</feature>
<feature type="transmembrane region" description="Helical" evidence="8">
    <location>
        <begin position="223"/>
        <end position="244"/>
    </location>
</feature>
<evidence type="ECO:0000313" key="10">
    <source>
        <dbReference type="EMBL" id="MFD2169713.1"/>
    </source>
</evidence>
<dbReference type="PROSITE" id="PS50850">
    <property type="entry name" value="MFS"/>
    <property type="match status" value="1"/>
</dbReference>
<reference evidence="11" key="1">
    <citation type="journal article" date="2019" name="Int. J. Syst. Evol. Microbiol.">
        <title>The Global Catalogue of Microorganisms (GCM) 10K type strain sequencing project: providing services to taxonomists for standard genome sequencing and annotation.</title>
        <authorList>
            <consortium name="The Broad Institute Genomics Platform"/>
            <consortium name="The Broad Institute Genome Sequencing Center for Infectious Disease"/>
            <person name="Wu L."/>
            <person name="Ma J."/>
        </authorList>
    </citation>
    <scope>NUCLEOTIDE SEQUENCE [LARGE SCALE GENOMIC DNA]</scope>
    <source>
        <strain evidence="11">CGMCC 1.13574</strain>
    </source>
</reference>
<protein>
    <submittedName>
        <fullName evidence="10">MDR family MFS transporter</fullName>
    </submittedName>
</protein>
<keyword evidence="3" id="KW-1003">Cell membrane</keyword>
<dbReference type="CDD" id="cd17502">
    <property type="entry name" value="MFS_Azr1_MDR_like"/>
    <property type="match status" value="1"/>
</dbReference>
<comment type="caution">
    <text evidence="10">The sequence shown here is derived from an EMBL/GenBank/DDBJ whole genome shotgun (WGS) entry which is preliminary data.</text>
</comment>
<feature type="transmembrane region" description="Helical" evidence="8">
    <location>
        <begin position="46"/>
        <end position="65"/>
    </location>
</feature>
<dbReference type="PRINTS" id="PR01036">
    <property type="entry name" value="TCRTETB"/>
</dbReference>
<accession>A0ABW4ZVE2</accession>
<keyword evidence="2" id="KW-0813">Transport</keyword>
<feature type="transmembrane region" description="Helical" evidence="8">
    <location>
        <begin position="77"/>
        <end position="103"/>
    </location>
</feature>
<comment type="subcellular location">
    <subcellularLocation>
        <location evidence="1">Cell membrane</location>
        <topology evidence="1">Multi-pass membrane protein</topology>
    </subcellularLocation>
</comment>
<organism evidence="10 11">
    <name type="scientific">Tumebacillus lipolyticus</name>
    <dbReference type="NCBI Taxonomy" id="1280370"/>
    <lineage>
        <taxon>Bacteria</taxon>
        <taxon>Bacillati</taxon>
        <taxon>Bacillota</taxon>
        <taxon>Bacilli</taxon>
        <taxon>Bacillales</taxon>
        <taxon>Alicyclobacillaceae</taxon>
        <taxon>Tumebacillus</taxon>
    </lineage>
</organism>
<keyword evidence="5 8" id="KW-1133">Transmembrane helix</keyword>
<keyword evidence="4 8" id="KW-0812">Transmembrane</keyword>
<evidence type="ECO:0000256" key="6">
    <source>
        <dbReference type="ARBA" id="ARBA00023136"/>
    </source>
</evidence>
<evidence type="ECO:0000256" key="3">
    <source>
        <dbReference type="ARBA" id="ARBA00022475"/>
    </source>
</evidence>
<evidence type="ECO:0000256" key="4">
    <source>
        <dbReference type="ARBA" id="ARBA00022692"/>
    </source>
</evidence>
<feature type="transmembrane region" description="Helical" evidence="8">
    <location>
        <begin position="165"/>
        <end position="185"/>
    </location>
</feature>
<evidence type="ECO:0000313" key="11">
    <source>
        <dbReference type="Proteomes" id="UP001597343"/>
    </source>
</evidence>
<dbReference type="PANTHER" id="PTHR23501:SF197">
    <property type="entry name" value="COMD"/>
    <property type="match status" value="1"/>
</dbReference>
<dbReference type="InterPro" id="IPR004638">
    <property type="entry name" value="EmrB-like"/>
</dbReference>
<gene>
    <name evidence="10" type="ORF">ACFSOY_06860</name>
</gene>
<evidence type="ECO:0000256" key="8">
    <source>
        <dbReference type="SAM" id="Phobius"/>
    </source>
</evidence>
<evidence type="ECO:0000256" key="7">
    <source>
        <dbReference type="SAM" id="MobiDB-lite"/>
    </source>
</evidence>
<dbReference type="NCBIfam" id="TIGR00711">
    <property type="entry name" value="efflux_EmrB"/>
    <property type="match status" value="1"/>
</dbReference>
<dbReference type="InterPro" id="IPR005829">
    <property type="entry name" value="Sugar_transporter_CS"/>
</dbReference>
<feature type="region of interest" description="Disordered" evidence="7">
    <location>
        <begin position="519"/>
        <end position="540"/>
    </location>
</feature>
<keyword evidence="6 8" id="KW-0472">Membrane</keyword>
<keyword evidence="11" id="KW-1185">Reference proteome</keyword>
<dbReference type="Proteomes" id="UP001597343">
    <property type="component" value="Unassembled WGS sequence"/>
</dbReference>
<feature type="transmembrane region" description="Helical" evidence="8">
    <location>
        <begin position="264"/>
        <end position="286"/>
    </location>
</feature>